<evidence type="ECO:0000256" key="13">
    <source>
        <dbReference type="ARBA" id="ARBA00044767"/>
    </source>
</evidence>
<evidence type="ECO:0000259" key="17">
    <source>
        <dbReference type="Pfam" id="PF25408"/>
    </source>
</evidence>
<evidence type="ECO:0000256" key="12">
    <source>
        <dbReference type="ARBA" id="ARBA00044742"/>
    </source>
</evidence>
<dbReference type="SUPFAM" id="SSF48403">
    <property type="entry name" value="Ankyrin repeat"/>
    <property type="match status" value="1"/>
</dbReference>
<dbReference type="GO" id="GO:0015629">
    <property type="term" value="C:actin cytoskeleton"/>
    <property type="evidence" value="ECO:0007669"/>
    <property type="project" value="TreeGrafter"/>
</dbReference>
<gene>
    <name evidence="18" type="ORF">GSTENG00029831001</name>
</gene>
<dbReference type="SMART" id="SM00248">
    <property type="entry name" value="ANK"/>
    <property type="match status" value="6"/>
</dbReference>
<dbReference type="GO" id="GO:0005938">
    <property type="term" value="C:cell cortex"/>
    <property type="evidence" value="ECO:0007669"/>
    <property type="project" value="UniProtKB-SubCell"/>
</dbReference>
<evidence type="ECO:0000256" key="15">
    <source>
        <dbReference type="SAM" id="MobiDB-lite"/>
    </source>
</evidence>
<feature type="non-terminal residue" evidence="18">
    <location>
        <position position="1476"/>
    </location>
</feature>
<dbReference type="PANTHER" id="PTHR23166:SF9">
    <property type="entry name" value="CTTNBP2 N-TERMINAL-LIKE PROTEIN"/>
    <property type="match status" value="1"/>
</dbReference>
<feature type="region of interest" description="Disordered" evidence="15">
    <location>
        <begin position="237"/>
        <end position="258"/>
    </location>
</feature>
<dbReference type="PANTHER" id="PTHR23166">
    <property type="entry name" value="FILAMIN/GPBP-INTERACTING PROTEIN"/>
    <property type="match status" value="1"/>
</dbReference>
<evidence type="ECO:0000256" key="3">
    <source>
        <dbReference type="ARBA" id="ARBA00017042"/>
    </source>
</evidence>
<organism evidence="18">
    <name type="scientific">Tetraodon nigroviridis</name>
    <name type="common">Spotted green pufferfish</name>
    <name type="synonym">Chelonodon nigroviridis</name>
    <dbReference type="NCBI Taxonomy" id="99883"/>
    <lineage>
        <taxon>Eukaryota</taxon>
        <taxon>Metazoa</taxon>
        <taxon>Chordata</taxon>
        <taxon>Craniata</taxon>
        <taxon>Vertebrata</taxon>
        <taxon>Euteleostomi</taxon>
        <taxon>Actinopterygii</taxon>
        <taxon>Neopterygii</taxon>
        <taxon>Teleostei</taxon>
        <taxon>Neoteleostei</taxon>
        <taxon>Acanthomorphata</taxon>
        <taxon>Eupercaria</taxon>
        <taxon>Tetraodontiformes</taxon>
        <taxon>Tetradontoidea</taxon>
        <taxon>Tetraodontidae</taxon>
        <taxon>Tetraodon</taxon>
    </lineage>
</organism>
<comment type="caution">
    <text evidence="18">The sequence shown here is derived from an EMBL/GenBank/DDBJ whole genome shotgun (WGS) entry which is preliminary data.</text>
</comment>
<feature type="region of interest" description="Disordered" evidence="15">
    <location>
        <begin position="365"/>
        <end position="469"/>
    </location>
</feature>
<keyword evidence="4" id="KW-0488">Methylation</keyword>
<feature type="compositionally biased region" description="Low complexity" evidence="15">
    <location>
        <begin position="594"/>
        <end position="613"/>
    </location>
</feature>
<dbReference type="GO" id="GO:0051721">
    <property type="term" value="F:protein phosphatase 2A binding"/>
    <property type="evidence" value="ECO:0007669"/>
    <property type="project" value="TreeGrafter"/>
</dbReference>
<evidence type="ECO:0000256" key="2">
    <source>
        <dbReference type="ARBA" id="ARBA00004552"/>
    </source>
</evidence>
<dbReference type="PROSITE" id="PS50088">
    <property type="entry name" value="ANK_REPEAT"/>
    <property type="match status" value="4"/>
</dbReference>
<dbReference type="Gene3D" id="1.25.40.20">
    <property type="entry name" value="Ankyrin repeat-containing domain"/>
    <property type="match status" value="2"/>
</dbReference>
<evidence type="ECO:0000256" key="10">
    <source>
        <dbReference type="ARBA" id="ARBA00023054"/>
    </source>
</evidence>
<feature type="repeat" description="ANK" evidence="14">
    <location>
        <begin position="663"/>
        <end position="695"/>
    </location>
</feature>
<reference evidence="18" key="1">
    <citation type="journal article" date="2004" name="Nature">
        <title>Genome duplication in the teleost fish Tetraodon nigroviridis reveals the early vertebrate proto-karyotype.</title>
        <authorList>
            <person name="Jaillon O."/>
            <person name="Aury J.-M."/>
            <person name="Brunet F."/>
            <person name="Petit J.-L."/>
            <person name="Stange-Thomann N."/>
            <person name="Mauceli E."/>
            <person name="Bouneau L."/>
            <person name="Fischer C."/>
            <person name="Ozouf-Costaz C."/>
            <person name="Bernot A."/>
            <person name="Nicaud S."/>
            <person name="Jaffe D."/>
            <person name="Fisher S."/>
            <person name="Lutfalla G."/>
            <person name="Dossat C."/>
            <person name="Segurens B."/>
            <person name="Dasilva C."/>
            <person name="Salanoubat M."/>
            <person name="Levy M."/>
            <person name="Boudet N."/>
            <person name="Castellano S."/>
            <person name="Anthouard V."/>
            <person name="Jubin C."/>
            <person name="Castelli V."/>
            <person name="Katinka M."/>
            <person name="Vacherie B."/>
            <person name="Biemont C."/>
            <person name="Skalli Z."/>
            <person name="Cattolico L."/>
            <person name="Poulain J."/>
            <person name="De Berardinis V."/>
            <person name="Cruaud C."/>
            <person name="Duprat S."/>
            <person name="Brottier P."/>
            <person name="Coutanceau J.-P."/>
            <person name="Gouzy J."/>
            <person name="Parra G."/>
            <person name="Lardier G."/>
            <person name="Chapple C."/>
            <person name="McKernan K.J."/>
            <person name="McEwan P."/>
            <person name="Bosak S."/>
            <person name="Kellis M."/>
            <person name="Volff J.-N."/>
            <person name="Guigo R."/>
            <person name="Zody M.C."/>
            <person name="Mesirov J."/>
            <person name="Lindblad-Toh K."/>
            <person name="Birren B."/>
            <person name="Nusbaum C."/>
            <person name="Kahn D."/>
            <person name="Robinson-Rechavi M."/>
            <person name="Laudet V."/>
            <person name="Schachter V."/>
            <person name="Quetier F."/>
            <person name="Saurin W."/>
            <person name="Scarpelli C."/>
            <person name="Wincker P."/>
            <person name="Lander E.S."/>
            <person name="Weissenbach J."/>
            <person name="Roest Crollius H."/>
        </authorList>
    </citation>
    <scope>NUCLEOTIDE SEQUENCE [LARGE SCALE GENOMIC DNA]</scope>
</reference>
<feature type="compositionally biased region" description="Polar residues" evidence="15">
    <location>
        <begin position="369"/>
        <end position="383"/>
    </location>
</feature>
<dbReference type="InterPro" id="IPR036770">
    <property type="entry name" value="Ankyrin_rpt-contain_sf"/>
</dbReference>
<evidence type="ECO:0000256" key="4">
    <source>
        <dbReference type="ARBA" id="ARBA00022481"/>
    </source>
</evidence>
<dbReference type="Pfam" id="PF12796">
    <property type="entry name" value="Ank_2"/>
    <property type="match status" value="1"/>
</dbReference>
<dbReference type="GO" id="GO:0043197">
    <property type="term" value="C:dendritic spine"/>
    <property type="evidence" value="ECO:0007669"/>
    <property type="project" value="UniProtKB-SubCell"/>
</dbReference>
<feature type="repeat" description="ANK" evidence="14">
    <location>
        <begin position="696"/>
        <end position="728"/>
    </location>
</feature>
<keyword evidence="10" id="KW-0175">Coiled coil</keyword>
<dbReference type="Pfam" id="PF00023">
    <property type="entry name" value="Ank"/>
    <property type="match status" value="1"/>
</dbReference>
<keyword evidence="5" id="KW-0963">Cytoplasm</keyword>
<dbReference type="KEGG" id="tng:GSTEN00029831G001"/>
<feature type="repeat" description="ANK" evidence="14">
    <location>
        <begin position="630"/>
        <end position="662"/>
    </location>
</feature>
<keyword evidence="7" id="KW-0677">Repeat</keyword>
<dbReference type="InterPro" id="IPR019131">
    <property type="entry name" value="Cortactin-binding_p2_N"/>
</dbReference>
<evidence type="ECO:0000313" key="18">
    <source>
        <dbReference type="EMBL" id="CAG08757.1"/>
    </source>
</evidence>
<feature type="region of interest" description="Disordered" evidence="15">
    <location>
        <begin position="1384"/>
        <end position="1414"/>
    </location>
</feature>
<dbReference type="InterPro" id="IPR057568">
    <property type="entry name" value="CortBP2_NAV1-like_AAA_lid"/>
</dbReference>
<keyword evidence="9 14" id="KW-0040">ANK repeat</keyword>
<evidence type="ECO:0000256" key="9">
    <source>
        <dbReference type="ARBA" id="ARBA00023043"/>
    </source>
</evidence>
<keyword evidence="6" id="KW-0597">Phosphoprotein</keyword>
<feature type="repeat" description="ANK" evidence="14">
    <location>
        <begin position="729"/>
        <end position="755"/>
    </location>
</feature>
<dbReference type="CDD" id="cd14686">
    <property type="entry name" value="bZIP"/>
    <property type="match status" value="1"/>
</dbReference>
<feature type="region of interest" description="Disordered" evidence="15">
    <location>
        <begin position="588"/>
        <end position="614"/>
    </location>
</feature>
<feature type="compositionally biased region" description="Basic and acidic residues" evidence="15">
    <location>
        <begin position="284"/>
        <end position="293"/>
    </location>
</feature>
<feature type="compositionally biased region" description="Polar residues" evidence="15">
    <location>
        <begin position="408"/>
        <end position="429"/>
    </location>
</feature>
<evidence type="ECO:0000256" key="11">
    <source>
        <dbReference type="ARBA" id="ARBA00023273"/>
    </source>
</evidence>
<comment type="subunit">
    <text evidence="13">Interacts with CTTN/cortactin SH3 domain. Interacts with STRN, STRN4/zinedin and MOB4/phocein; this interactions mediate the association with the STRIPAK core complex and may regulate dendritic spine distribution of the STRIPAK complex in hippocampal neurons. Activation of glutamate receptors weakens the interaction with STRN and STRN4.</text>
</comment>
<evidence type="ECO:0000256" key="7">
    <source>
        <dbReference type="ARBA" id="ARBA00022737"/>
    </source>
</evidence>
<dbReference type="Pfam" id="PF25408">
    <property type="entry name" value="AAA_lid_NAV1"/>
    <property type="match status" value="1"/>
</dbReference>
<evidence type="ECO:0000256" key="5">
    <source>
        <dbReference type="ARBA" id="ARBA00022490"/>
    </source>
</evidence>
<feature type="region of interest" description="Disordered" evidence="15">
    <location>
        <begin position="283"/>
        <end position="345"/>
    </location>
</feature>
<protein>
    <recommendedName>
        <fullName evidence="3">Cortactin-binding protein 2</fullName>
    </recommendedName>
</protein>
<dbReference type="InterPro" id="IPR002110">
    <property type="entry name" value="Ankyrin_rpt"/>
</dbReference>
<name>Q4RS75_TETNG</name>
<feature type="compositionally biased region" description="Polar residues" evidence="15">
    <location>
        <begin position="438"/>
        <end position="451"/>
    </location>
</feature>
<feature type="domain" description="CortBP2/NAV1-like AAA+ ATPase lid" evidence="17">
    <location>
        <begin position="1200"/>
        <end position="1277"/>
    </location>
</feature>
<evidence type="ECO:0000259" key="16">
    <source>
        <dbReference type="Pfam" id="PF09727"/>
    </source>
</evidence>
<feature type="non-terminal residue" evidence="18">
    <location>
        <position position="1"/>
    </location>
</feature>
<feature type="region of interest" description="Disordered" evidence="15">
    <location>
        <begin position="510"/>
        <end position="542"/>
    </location>
</feature>
<comment type="subcellular location">
    <subcellularLocation>
        <location evidence="2">Cell projection</location>
        <location evidence="2">Dendritic spine</location>
    </subcellularLocation>
    <subcellularLocation>
        <location evidence="1">Cytoplasm</location>
        <location evidence="1">Cell cortex</location>
    </subcellularLocation>
</comment>
<accession>Q4RS75</accession>
<keyword evidence="11" id="KW-0966">Cell projection</keyword>
<dbReference type="EMBL" id="CAAE01015000">
    <property type="protein sequence ID" value="CAG08757.1"/>
    <property type="molecule type" value="Genomic_DNA"/>
</dbReference>
<proteinExistence type="predicted"/>
<feature type="region of interest" description="Disordered" evidence="15">
    <location>
        <begin position="480"/>
        <end position="499"/>
    </location>
</feature>
<evidence type="ECO:0000256" key="1">
    <source>
        <dbReference type="ARBA" id="ARBA00004544"/>
    </source>
</evidence>
<dbReference type="Pfam" id="PF09727">
    <property type="entry name" value="CortBP2"/>
    <property type="match status" value="1"/>
</dbReference>
<evidence type="ECO:0000256" key="8">
    <source>
        <dbReference type="ARBA" id="ARBA00023018"/>
    </source>
</evidence>
<sequence length="1476" mass="158637">KYEFNMDNLSKPELLTLLSIMEGELEARDLVIEALRVSATSALPVLGWKWPLSWRPQRSTSCDILLVAFEALSDGISPGGCGWAQRKEVFLQERYGHYNLTDPFLALQRDFESGLPGGDKERRALGSSPISVLEAVMAHCRKMQERMSAQLAAAESRQKRLEMEKLQLQSLEQEHRKLTAQLKDEREKNKHIVMMLVRECKQLATRVVEESQRFDELQARLDEESRASGRLQEELAAERQRGQQMEAKMEKQLSEFDTEREQLRARLGREEAESLSLRQQVEQLRTEPGDGKDGAPAAAAVTPPKPEAFTSVSVATEPVGSRTASCQTDPPPAEAEVPRKNPLTIPVKPTPANYVGLSLPKTTGRGIIHSSSGGLAQTENGSEGQAPHGLPSGVSPRVQAARYKFQEQDQNGTASQSPPARDLSPTNRDNFAAKQQARHTVTQVVGDSSRTPAAGLKPATPQLPPKPALDLVPALTASQVGSCSSCRSPGPGRAPPPAAACAECPPVISSTLSSPSSINPPSTSPSISAPSSRSSRSSAGSPLAAASGWCPSVVSSLGGGGPAALDSGRPLLSQAASQGNVTLLSKLLNQPDPTTTSTSTASTSVNTSSATAVENKPDRLDRNHHHYNHNHTSALFAAAQNGHTERVKLLLSSGSPADVSHENGFTPLHLAAAYGNSSCVEELLAAGAAVDAPTADGQTPLLLACEAGRLDCVRVLLTAGADRSRTTEDGCTSLHAAVRSGHADTLRLLLGHPAQGDPAVTPDPPAGLLNQANGDGWTAAHMAAALGLKECLGVLCSHREQDISRRDKCNRTPHDLATDDCKDLLENLGRSLRLEEPSGTAANQLVLGRVLVDRSMRWAQLSTALNQVFASYLQTVCADASAVRGETTRLPLGLGPGSISTILIGDTELLPGQELPLSPWDLVRKPLSQSISIRIKGLFDSCLDELALEYLFPLPLLCNYVRLVEQYGNLIFHGLEGSCQEDMADAVACCIKSKQEAEGLGCDVVRVEVDESLTKEQLLETFIDCGFLVPTAAASGGAARCVVVLLEGLEKASSLTGLLGDLCHSLDTRDSSSPLLLNTGTMAHRRVVGSPGMEVNVWLVCPGPHHFCDGSFLIATLSKPRLQGSELRLQQHFRWVTLRWDQEPLHGLLGRQLRRRLLHQVRRRLLPAPFHQRLQEWFVSVNRSPPSQMGSGIWSPDGVMERSVLWVSQVWQQLNACLSRLGTHEALLGPQLFLSCPVVSNNTQAVVRWLARLWNAVVVPRVEEAIIARVTTKGSAAHTPSSPPQRPSLSNCGLSAGQQAVVKAALSILVHKAVLPGCPLRRQGAWAPQGGRGSFTASGSRFSRAKNNTITARFCCLSPAEMDKYLLEFRGGLFPLSGISSYRGSAGVGGRRGRDSSKLRRSNTSPRKKGGSTLKWSCGGSFREGSKSSTDVSFTANGKDQREPIGLSVFSDDETDLIRELQTICSSKSEPDISKV</sequence>
<evidence type="ECO:0000256" key="6">
    <source>
        <dbReference type="ARBA" id="ARBA00022553"/>
    </source>
</evidence>
<dbReference type="PROSITE" id="PS50297">
    <property type="entry name" value="ANK_REP_REGION"/>
    <property type="match status" value="3"/>
</dbReference>
<dbReference type="OrthoDB" id="6021133at2759"/>
<feature type="domain" description="Cortactin-binding protein-2 N-terminal" evidence="16">
    <location>
        <begin position="8"/>
        <end position="160"/>
    </location>
</feature>
<keyword evidence="8" id="KW-0770">Synapse</keyword>
<comment type="function">
    <text evidence="12">Regulates the dendritic spine distribution of CTTN/cortactin in hippocampal neurons, and thus controls dendritic spinogenesis and dendritic spine maintenance. Associates with the striatin-interacting phosphatase and kinase (STRIPAK) core complex to regulate dendritic spine distribution of the STRIPAK complex in hippocampal neurons.</text>
</comment>
<evidence type="ECO:0000256" key="14">
    <source>
        <dbReference type="PROSITE-ProRule" id="PRU00023"/>
    </source>
</evidence>
<dbReference type="InterPro" id="IPR050719">
    <property type="entry name" value="Cortactin-Actin_Reg"/>
</dbReference>
<feature type="compositionally biased region" description="Low complexity" evidence="15">
    <location>
        <begin position="481"/>
        <end position="491"/>
    </location>
</feature>
<reference evidence="18" key="2">
    <citation type="submission" date="2004-02" db="EMBL/GenBank/DDBJ databases">
        <authorList>
            <consortium name="Genoscope"/>
            <consortium name="Whitehead Institute Centre for Genome Research"/>
        </authorList>
    </citation>
    <scope>NUCLEOTIDE SEQUENCE</scope>
</reference>